<dbReference type="Proteomes" id="UP000677515">
    <property type="component" value="Chromosome"/>
</dbReference>
<gene>
    <name evidence="1" type="ORF">ERHA53_30300</name>
</gene>
<sequence>MVVIGAIVLNNANKQSKIVDNIPNNFIVKGASNLS</sequence>
<name>A0ABN6DMD5_ERWRD</name>
<dbReference type="EMBL" id="AP024329">
    <property type="protein sequence ID" value="BCQ35687.1"/>
    <property type="molecule type" value="Genomic_DNA"/>
</dbReference>
<reference evidence="1 2" key="1">
    <citation type="submission" date="2021-01" db="EMBL/GenBank/DDBJ databases">
        <title>Complete genome sequence of Erwinia rhapontici MAFF 311153.</title>
        <authorList>
            <person name="Morohoshi T."/>
            <person name="Someya N."/>
        </authorList>
    </citation>
    <scope>NUCLEOTIDE SEQUENCE [LARGE SCALE GENOMIC DNA]</scope>
    <source>
        <strain evidence="1 2">MAFF 311153</strain>
    </source>
</reference>
<keyword evidence="2" id="KW-1185">Reference proteome</keyword>
<accession>A0ABN6DMD5</accession>
<evidence type="ECO:0000313" key="2">
    <source>
        <dbReference type="Proteomes" id="UP000677515"/>
    </source>
</evidence>
<evidence type="ECO:0000313" key="1">
    <source>
        <dbReference type="EMBL" id="BCQ35687.1"/>
    </source>
</evidence>
<proteinExistence type="predicted"/>
<organism evidence="1 2">
    <name type="scientific">Erwinia rhapontici</name>
    <name type="common">Pectobacterium rhapontici</name>
    <dbReference type="NCBI Taxonomy" id="55212"/>
    <lineage>
        <taxon>Bacteria</taxon>
        <taxon>Pseudomonadati</taxon>
        <taxon>Pseudomonadota</taxon>
        <taxon>Gammaproteobacteria</taxon>
        <taxon>Enterobacterales</taxon>
        <taxon>Erwiniaceae</taxon>
        <taxon>Erwinia</taxon>
    </lineage>
</organism>
<protein>
    <submittedName>
        <fullName evidence="1">Uncharacterized protein</fullName>
    </submittedName>
</protein>